<comment type="pathway">
    <text evidence="1">Lipid metabolism; butanoate metabolism.</text>
</comment>
<dbReference type="GO" id="GO:0070403">
    <property type="term" value="F:NAD+ binding"/>
    <property type="evidence" value="ECO:0007669"/>
    <property type="project" value="InterPro"/>
</dbReference>
<feature type="site" description="Important for catalytic activity" evidence="4">
    <location>
        <position position="140"/>
    </location>
</feature>
<comment type="caution">
    <text evidence="7">The sequence shown here is derived from an EMBL/GenBank/DDBJ whole genome shotgun (WGS) entry which is preliminary data.</text>
</comment>
<keyword evidence="3 7" id="KW-0560">Oxidoreductase</keyword>
<dbReference type="EMBL" id="PECM01000013">
    <property type="protein sequence ID" value="TEA00894.1"/>
    <property type="molecule type" value="Genomic_DNA"/>
</dbReference>
<evidence type="ECO:0000256" key="3">
    <source>
        <dbReference type="ARBA" id="ARBA00023002"/>
    </source>
</evidence>
<dbReference type="InterPro" id="IPR013328">
    <property type="entry name" value="6PGD_dom2"/>
</dbReference>
<reference evidence="9 10" key="1">
    <citation type="journal article" date="2019" name="Sci. Rep.">
        <title>Extended insight into the Mycobacterium chelonae-abscessus complex through whole genome sequencing of Mycobacterium salmoniphilum outbreak and Mycobacterium salmoniphilum-like strains.</title>
        <authorList>
            <person name="Behra P.R.K."/>
            <person name="Das S."/>
            <person name="Pettersson B.M.F."/>
            <person name="Shirreff L."/>
            <person name="DuCote T."/>
            <person name="Jacobsson K.G."/>
            <person name="Ennis D.G."/>
            <person name="Kirsebom L.A."/>
        </authorList>
    </citation>
    <scope>NUCLEOTIDE SEQUENCE [LARGE SCALE GENOMIC DNA]</scope>
    <source>
        <strain evidence="8 9">CCUG 60883</strain>
        <strain evidence="7 10">CCUG 60885</strain>
    </source>
</reference>
<accession>A0A4R8SEC1</accession>
<dbReference type="PIRSF" id="PIRSF000105">
    <property type="entry name" value="HCDH"/>
    <property type="match status" value="1"/>
</dbReference>
<dbReference type="InterPro" id="IPR022694">
    <property type="entry name" value="3-OHacyl-CoA_DH"/>
</dbReference>
<dbReference type="EC" id="1.1.1.108" evidence="7"/>
<evidence type="ECO:0000313" key="8">
    <source>
        <dbReference type="EMBL" id="TEA00894.1"/>
    </source>
</evidence>
<dbReference type="Gene3D" id="3.40.50.720">
    <property type="entry name" value="NAD(P)-binding Rossmann-like Domain"/>
    <property type="match status" value="1"/>
</dbReference>
<comment type="similarity">
    <text evidence="2">Belongs to the 3-hydroxyacyl-CoA dehydrogenase family.</text>
</comment>
<dbReference type="GO" id="GO:0006631">
    <property type="term" value="P:fatty acid metabolic process"/>
    <property type="evidence" value="ECO:0007669"/>
    <property type="project" value="InterPro"/>
</dbReference>
<dbReference type="SUPFAM" id="SSF51735">
    <property type="entry name" value="NAD(P)-binding Rossmann-fold domains"/>
    <property type="match status" value="1"/>
</dbReference>
<dbReference type="AlphaFoldDB" id="A0A4R8SEC1"/>
<dbReference type="InterPro" id="IPR006176">
    <property type="entry name" value="3-OHacyl-CoA_DH_NAD-bd"/>
</dbReference>
<gene>
    <name evidence="7" type="primary">lcdH</name>
    <name evidence="8" type="ORF">CCUG60883_04536</name>
    <name evidence="7" type="ORF">CCUG60885_03029</name>
</gene>
<dbReference type="GO" id="GO:0047728">
    <property type="term" value="F:carnitine 3-dehydrogenase activity"/>
    <property type="evidence" value="ECO:0007669"/>
    <property type="project" value="UniProtKB-EC"/>
</dbReference>
<feature type="domain" description="3-hydroxyacyl-CoA dehydrogenase NAD binding" evidence="6">
    <location>
        <begin position="9"/>
        <end position="183"/>
    </location>
</feature>
<feature type="domain" description="3-hydroxyacyl-CoA dehydrogenase C-terminal" evidence="5">
    <location>
        <begin position="188"/>
        <end position="268"/>
    </location>
</feature>
<sequence length="308" mass="32754">MATHNFERAAVIGAGTIGLSWAVLFAAHGLEVFVTDPRDDLADLVAGGIEDFGSQLAELGLDVSGLDARIKVTGSLEEAVAHADVVQENAPEKLELKQSIYRQVFTAAPAHAIILSSTSNTTATKLAEGVRGGERILVGHPLNPPHLVPSVEVVPGEQTSADTVERAVAFYEKVGRKPVVEHKEVTAFVLTALQYALLDKARELLLDGVVSPQELDALVRNGLGLRWASVGPFEAVHLGGGPGGIRHLGTYADTSSQKNADRGDRVVEAVEGAYGLDHLKERAAVRDARQIAILNALRDEPAYDDISK</sequence>
<protein>
    <submittedName>
        <fullName evidence="7">L-carnitine dehydrogenase</fullName>
        <ecNumber evidence="7">1.1.1.108</ecNumber>
    </submittedName>
</protein>
<evidence type="ECO:0000259" key="6">
    <source>
        <dbReference type="Pfam" id="PF02737"/>
    </source>
</evidence>
<dbReference type="OrthoDB" id="9771883at2"/>
<dbReference type="Pfam" id="PF02737">
    <property type="entry name" value="3HCDH_N"/>
    <property type="match status" value="1"/>
</dbReference>
<dbReference type="SUPFAM" id="SSF48179">
    <property type="entry name" value="6-phosphogluconate dehydrogenase C-terminal domain-like"/>
    <property type="match status" value="1"/>
</dbReference>
<dbReference type="RefSeq" id="WP_134147323.1">
    <property type="nucleotide sequence ID" value="NZ_PECK01000004.1"/>
</dbReference>
<dbReference type="Pfam" id="PF00725">
    <property type="entry name" value="3HCDH"/>
    <property type="match status" value="1"/>
</dbReference>
<dbReference type="Proteomes" id="UP000294844">
    <property type="component" value="Unassembled WGS sequence"/>
</dbReference>
<dbReference type="EMBL" id="PECK01000004">
    <property type="protein sequence ID" value="TDZ94562.1"/>
    <property type="molecule type" value="Genomic_DNA"/>
</dbReference>
<proteinExistence type="inferred from homology"/>
<evidence type="ECO:0000256" key="1">
    <source>
        <dbReference type="ARBA" id="ARBA00005086"/>
    </source>
</evidence>
<dbReference type="PANTHER" id="PTHR48075:SF5">
    <property type="entry name" value="3-HYDROXYBUTYRYL-COA DEHYDROGENASE"/>
    <property type="match status" value="1"/>
</dbReference>
<dbReference type="InterPro" id="IPR008927">
    <property type="entry name" value="6-PGluconate_DH-like_C_sf"/>
</dbReference>
<evidence type="ECO:0000313" key="10">
    <source>
        <dbReference type="Proteomes" id="UP000295685"/>
    </source>
</evidence>
<evidence type="ECO:0000313" key="9">
    <source>
        <dbReference type="Proteomes" id="UP000294844"/>
    </source>
</evidence>
<evidence type="ECO:0000259" key="5">
    <source>
        <dbReference type="Pfam" id="PF00725"/>
    </source>
</evidence>
<dbReference type="Gene3D" id="1.10.1040.10">
    <property type="entry name" value="N-(1-d-carboxylethyl)-l-norvaline Dehydrogenase, domain 2"/>
    <property type="match status" value="1"/>
</dbReference>
<organism evidence="7 10">
    <name type="scientific">Mycobacteroides salmoniphilum</name>
    <dbReference type="NCBI Taxonomy" id="404941"/>
    <lineage>
        <taxon>Bacteria</taxon>
        <taxon>Bacillati</taxon>
        <taxon>Actinomycetota</taxon>
        <taxon>Actinomycetes</taxon>
        <taxon>Mycobacteriales</taxon>
        <taxon>Mycobacteriaceae</taxon>
        <taxon>Mycobacteroides</taxon>
    </lineage>
</organism>
<dbReference type="Proteomes" id="UP000295685">
    <property type="component" value="Unassembled WGS sequence"/>
</dbReference>
<evidence type="ECO:0000256" key="4">
    <source>
        <dbReference type="PIRSR" id="PIRSR000105-1"/>
    </source>
</evidence>
<evidence type="ECO:0000256" key="2">
    <source>
        <dbReference type="ARBA" id="ARBA00009463"/>
    </source>
</evidence>
<dbReference type="InterPro" id="IPR036291">
    <property type="entry name" value="NAD(P)-bd_dom_sf"/>
</dbReference>
<name>A0A4R8SEC1_9MYCO</name>
<dbReference type="PANTHER" id="PTHR48075">
    <property type="entry name" value="3-HYDROXYACYL-COA DEHYDROGENASE FAMILY PROTEIN"/>
    <property type="match status" value="1"/>
</dbReference>
<evidence type="ECO:0000313" key="7">
    <source>
        <dbReference type="EMBL" id="TDZ94562.1"/>
    </source>
</evidence>
<dbReference type="InterPro" id="IPR006108">
    <property type="entry name" value="3HC_DH_C"/>
</dbReference>
<keyword evidence="9" id="KW-1185">Reference proteome</keyword>